<dbReference type="Proteomes" id="UP001526426">
    <property type="component" value="Unassembled WGS sequence"/>
</dbReference>
<dbReference type="InterPro" id="IPR029062">
    <property type="entry name" value="Class_I_gatase-like"/>
</dbReference>
<feature type="domain" description="Glycosyl hydrolase-like 10" evidence="3">
    <location>
        <begin position="427"/>
        <end position="704"/>
    </location>
</feature>
<reference evidence="4 5" key="1">
    <citation type="submission" date="2021-08" db="EMBL/GenBank/DDBJ databases">
        <title>Draft genome sequence of Spirulina subsalsa with high tolerance to salinity and hype-accumulation of phycocyanin.</title>
        <authorList>
            <person name="Pei H."/>
            <person name="Jiang L."/>
        </authorList>
    </citation>
    <scope>NUCLEOTIDE SEQUENCE [LARGE SCALE GENOMIC DNA]</scope>
    <source>
        <strain evidence="4 5">FACHB-351</strain>
    </source>
</reference>
<dbReference type="InterPro" id="IPR052177">
    <property type="entry name" value="Divisome_Glycosyl_Hydrolase"/>
</dbReference>
<accession>A0ABT3L162</accession>
<feature type="region of interest" description="Disordered" evidence="2">
    <location>
        <begin position="221"/>
        <end position="316"/>
    </location>
</feature>
<protein>
    <submittedName>
        <fullName evidence="4">Family 10 glycosylhydrolase</fullName>
    </submittedName>
</protein>
<sequence length="903" mass="100025">MRSVLLTAAIAVGFYALPLEALAQGQRIAVVRSPENVRQWPGITQRLQQVGVDYCILDLSEVQAGPTLQQVGVLVLPNLETLTGSQVTTLDSWVRNGGKVIVTGPTGSLSQPEVRSQLRTLLGAYWGFPLTSPSTLQLNPIAQTAWRSSDPLSSTLRGGVIIPASRESQTVAVWQADGTPPAVVTTREITFFGWRWGSDEVATVDLDSAWLQAALQRYGTTPAPSSFTAQSCTGGRGAAQLPPSPTQTTPTAGRPTTERPTIAQTSTSARPPATTAAPPPVPLAPPVQTAQNLPEDDDAPFTPPPRRFDPNRPGTLAPAEIRAMQADLERLVGRYESAQLSAQATQGDLSGTLSQAIEQSLNGRANTQFASTQLAAAPMTNARQGLTNFQNYVAQGDYNQAREQWRLTQGYIWDNYPISGVIQTPETRAMWLDRGSIVRAGSEAGLARIFDRLANAGINTVFFETLNASYPIYPSSVAPEQNPLTQGWDPLASAVKLAHERGMELHAWVWIFAAANQRHNILLRQPPEYLGPVLTRNPQWASLDRQGNVFKPNTRKAFFDPANPEVRAYLLSIVDEIATKYDVDGIHLDYIRYPFQDPRVNQTHGYGIAGRTRFRQLTGVDPATLTPSHPLWNQWTQFRIQQVDQFVAETSELLKRKHPDLILSGAVFPLPTQERLSRLQQNWEGWIQQGQIDLLVPMTYARDTDSFEQLTEPLFNRGMTGATLVLPGIRLLGLPTMVTVDQMQHTRNSPTGGYALFAAQNLSLNLQQVLRQSQGQLGRGRPPALIPHRSPFKAAQGRYDALQREWQFLVSQNRLPMEERQMREWGRQSAAVAIALEELAARPSAPNLNRARSELTTFQRQFGSWMQQYGQQSPYQVQAWQNRLVSIDVLLRYGEQVELRRGR</sequence>
<proteinExistence type="predicted"/>
<dbReference type="Gene3D" id="3.20.20.80">
    <property type="entry name" value="Glycosidases"/>
    <property type="match status" value="1"/>
</dbReference>
<dbReference type="Pfam" id="PF02638">
    <property type="entry name" value="GHL10"/>
    <property type="match status" value="1"/>
</dbReference>
<dbReference type="Gene3D" id="3.40.50.880">
    <property type="match status" value="1"/>
</dbReference>
<feature type="compositionally biased region" description="Low complexity" evidence="2">
    <location>
        <begin position="246"/>
        <end position="276"/>
    </location>
</feature>
<keyword evidence="5" id="KW-1185">Reference proteome</keyword>
<name>A0ABT3L162_9CYAN</name>
<evidence type="ECO:0000256" key="1">
    <source>
        <dbReference type="ARBA" id="ARBA00022729"/>
    </source>
</evidence>
<dbReference type="EMBL" id="JAIHOM010000009">
    <property type="protein sequence ID" value="MCW6035234.1"/>
    <property type="molecule type" value="Genomic_DNA"/>
</dbReference>
<evidence type="ECO:0000313" key="4">
    <source>
        <dbReference type="EMBL" id="MCW6035234.1"/>
    </source>
</evidence>
<evidence type="ECO:0000313" key="5">
    <source>
        <dbReference type="Proteomes" id="UP001526426"/>
    </source>
</evidence>
<dbReference type="PANTHER" id="PTHR43405">
    <property type="entry name" value="GLYCOSYL HYDROLASE DIGH"/>
    <property type="match status" value="1"/>
</dbReference>
<feature type="compositionally biased region" description="Polar residues" evidence="2">
    <location>
        <begin position="221"/>
        <end position="233"/>
    </location>
</feature>
<dbReference type="InterPro" id="IPR003790">
    <property type="entry name" value="GHL10"/>
</dbReference>
<dbReference type="InterPro" id="IPR017853">
    <property type="entry name" value="GH"/>
</dbReference>
<evidence type="ECO:0000259" key="3">
    <source>
        <dbReference type="Pfam" id="PF02638"/>
    </source>
</evidence>
<evidence type="ECO:0000256" key="2">
    <source>
        <dbReference type="SAM" id="MobiDB-lite"/>
    </source>
</evidence>
<organism evidence="4 5">
    <name type="scientific">Spirulina subsalsa FACHB-351</name>
    <dbReference type="NCBI Taxonomy" id="234711"/>
    <lineage>
        <taxon>Bacteria</taxon>
        <taxon>Bacillati</taxon>
        <taxon>Cyanobacteriota</taxon>
        <taxon>Cyanophyceae</taxon>
        <taxon>Spirulinales</taxon>
        <taxon>Spirulinaceae</taxon>
        <taxon>Spirulina</taxon>
    </lineage>
</organism>
<comment type="caution">
    <text evidence="4">The sequence shown here is derived from an EMBL/GenBank/DDBJ whole genome shotgun (WGS) entry which is preliminary data.</text>
</comment>
<dbReference type="SUPFAM" id="SSF51445">
    <property type="entry name" value="(Trans)glycosidases"/>
    <property type="match status" value="1"/>
</dbReference>
<dbReference type="SUPFAM" id="SSF52317">
    <property type="entry name" value="Class I glutamine amidotransferase-like"/>
    <property type="match status" value="1"/>
</dbReference>
<dbReference type="CDD" id="cd03143">
    <property type="entry name" value="A4_beta-galactosidase_middle_domain"/>
    <property type="match status" value="1"/>
</dbReference>
<dbReference type="PANTHER" id="PTHR43405:SF1">
    <property type="entry name" value="GLYCOSYL HYDROLASE DIGH"/>
    <property type="match status" value="1"/>
</dbReference>
<keyword evidence="1" id="KW-0732">Signal</keyword>
<gene>
    <name evidence="4" type="ORF">K4A83_02965</name>
</gene>